<feature type="transmembrane region" description="Helical" evidence="1">
    <location>
        <begin position="177"/>
        <end position="197"/>
    </location>
</feature>
<reference evidence="3" key="2">
    <citation type="journal article" date="2021" name="PeerJ">
        <title>Extensive microbial diversity within the chicken gut microbiome revealed by metagenomics and culture.</title>
        <authorList>
            <person name="Gilroy R."/>
            <person name="Ravi A."/>
            <person name="Getino M."/>
            <person name="Pursley I."/>
            <person name="Horton D.L."/>
            <person name="Alikhan N.F."/>
            <person name="Baker D."/>
            <person name="Gharbi K."/>
            <person name="Hall N."/>
            <person name="Watson M."/>
            <person name="Adriaenssens E.M."/>
            <person name="Foster-Nyarko E."/>
            <person name="Jarju S."/>
            <person name="Secka A."/>
            <person name="Antonio M."/>
            <person name="Oren A."/>
            <person name="Chaudhuri R.R."/>
            <person name="La Ragione R."/>
            <person name="Hildebrand F."/>
            <person name="Pallen M.J."/>
        </authorList>
    </citation>
    <scope>NUCLEOTIDE SEQUENCE</scope>
    <source>
        <strain evidence="3">20514</strain>
    </source>
</reference>
<evidence type="ECO:0000256" key="1">
    <source>
        <dbReference type="SAM" id="Phobius"/>
    </source>
</evidence>
<dbReference type="PANTHER" id="PTHR30373">
    <property type="entry name" value="UPF0603 PROTEIN YGCG"/>
    <property type="match status" value="1"/>
</dbReference>
<gene>
    <name evidence="3" type="ORF">IAC29_05435</name>
</gene>
<proteinExistence type="predicted"/>
<accession>A0A9D9HG61</accession>
<reference evidence="3" key="1">
    <citation type="submission" date="2020-10" db="EMBL/GenBank/DDBJ databases">
        <authorList>
            <person name="Gilroy R."/>
        </authorList>
    </citation>
    <scope>NUCLEOTIDE SEQUENCE</scope>
    <source>
        <strain evidence="3">20514</strain>
    </source>
</reference>
<evidence type="ECO:0000313" key="3">
    <source>
        <dbReference type="EMBL" id="MBO8448697.1"/>
    </source>
</evidence>
<dbReference type="AlphaFoldDB" id="A0A9D9HG61"/>
<keyword evidence="1" id="KW-0812">Transmembrane</keyword>
<keyword evidence="1" id="KW-0472">Membrane</keyword>
<dbReference type="Gene3D" id="3.10.310.50">
    <property type="match status" value="1"/>
</dbReference>
<protein>
    <submittedName>
        <fullName evidence="3">TPM domain-containing protein</fullName>
    </submittedName>
</protein>
<sequence length="274" mass="28560">MHRISRHIVAAAVFLIAAVTVSAIPARPVPERLVNDFAGILDFQQKTGLELMLDIFSDTTSNQIAVVTVDDLEGYSPAEYGTEIGIEWGVGSSKFDNGIVVLVKPKTPESDGQVNISVGYGLEGAIPDSYAKRIIENEMIPAFSQGNYYEGIYRACEVLMKLASGEISEPYPEEGDGGSMAAVLFTIILLFFIAFIISRKSGGNHGGGSGNGKSRKIHDKGDFVKGLIIGSLLSEGSGNRGGNWSGFDGGGFSGGGFGGFGGGSFGGGGASGSW</sequence>
<dbReference type="Proteomes" id="UP000810252">
    <property type="component" value="Unassembled WGS sequence"/>
</dbReference>
<dbReference type="InterPro" id="IPR007621">
    <property type="entry name" value="TPM_dom"/>
</dbReference>
<dbReference type="Pfam" id="PF04536">
    <property type="entry name" value="TPM_phosphatase"/>
    <property type="match status" value="1"/>
</dbReference>
<comment type="caution">
    <text evidence="3">The sequence shown here is derived from an EMBL/GenBank/DDBJ whole genome shotgun (WGS) entry which is preliminary data.</text>
</comment>
<dbReference type="PANTHER" id="PTHR30373:SF2">
    <property type="entry name" value="UPF0603 PROTEIN YGCG"/>
    <property type="match status" value="1"/>
</dbReference>
<name>A0A9D9HG61_9BACT</name>
<feature type="domain" description="TPM" evidence="2">
    <location>
        <begin position="34"/>
        <end position="160"/>
    </location>
</feature>
<evidence type="ECO:0000313" key="4">
    <source>
        <dbReference type="Proteomes" id="UP000810252"/>
    </source>
</evidence>
<keyword evidence="1" id="KW-1133">Transmembrane helix</keyword>
<evidence type="ECO:0000259" key="2">
    <source>
        <dbReference type="Pfam" id="PF04536"/>
    </source>
</evidence>
<dbReference type="EMBL" id="JADIMQ010000078">
    <property type="protein sequence ID" value="MBO8448697.1"/>
    <property type="molecule type" value="Genomic_DNA"/>
</dbReference>
<organism evidence="3 4">
    <name type="scientific">Candidatus Cryptobacteroides merdigallinarum</name>
    <dbReference type="NCBI Taxonomy" id="2840770"/>
    <lineage>
        <taxon>Bacteria</taxon>
        <taxon>Pseudomonadati</taxon>
        <taxon>Bacteroidota</taxon>
        <taxon>Bacteroidia</taxon>
        <taxon>Bacteroidales</taxon>
        <taxon>Candidatus Cryptobacteroides</taxon>
    </lineage>
</organism>